<organism evidence="8 9">
    <name type="scientific">Porphyridium purpureum</name>
    <name type="common">Red alga</name>
    <name type="synonym">Porphyridium cruentum</name>
    <dbReference type="NCBI Taxonomy" id="35688"/>
    <lineage>
        <taxon>Eukaryota</taxon>
        <taxon>Rhodophyta</taxon>
        <taxon>Bangiophyceae</taxon>
        <taxon>Porphyridiales</taxon>
        <taxon>Porphyridiaceae</taxon>
        <taxon>Porphyridium</taxon>
    </lineage>
</organism>
<dbReference type="PANTHER" id="PTHR14741:SF32">
    <property type="entry name" value="TRIMETHYLGUANOSINE SYNTHASE"/>
    <property type="match status" value="1"/>
</dbReference>
<comment type="catalytic activity">
    <reaction evidence="6">
        <text>a 5'-end (N(7)-methyl 5'-triphosphoguanosine)-ribonucleoside in snRNA + S-adenosyl-L-methionine = a 5'-end (N(2),N(7)-dimethyl 5'-triphosphoguanosine)-ribonucleoside in snRNA + S-adenosyl-L-homocysteine + H(+)</text>
        <dbReference type="Rhea" id="RHEA:78471"/>
        <dbReference type="Rhea" id="RHEA-COMP:19085"/>
        <dbReference type="Rhea" id="RHEA-COMP:19087"/>
        <dbReference type="ChEBI" id="CHEBI:15378"/>
        <dbReference type="ChEBI" id="CHEBI:57856"/>
        <dbReference type="ChEBI" id="CHEBI:59789"/>
        <dbReference type="ChEBI" id="CHEBI:156461"/>
        <dbReference type="ChEBI" id="CHEBI:172880"/>
    </reaction>
    <physiologicalReaction direction="left-to-right" evidence="6">
        <dbReference type="Rhea" id="RHEA:78472"/>
    </physiologicalReaction>
</comment>
<evidence type="ECO:0000256" key="7">
    <source>
        <dbReference type="ARBA" id="ARBA00049790"/>
    </source>
</evidence>
<dbReference type="GO" id="GO:0071164">
    <property type="term" value="F:RNA cap trimethylguanosine synthase activity"/>
    <property type="evidence" value="ECO:0007669"/>
    <property type="project" value="TreeGrafter"/>
</dbReference>
<dbReference type="CDD" id="cd02440">
    <property type="entry name" value="AdoMet_MTases"/>
    <property type="match status" value="1"/>
</dbReference>
<evidence type="ECO:0000256" key="6">
    <source>
        <dbReference type="ARBA" id="ARBA00049075"/>
    </source>
</evidence>
<dbReference type="InterPro" id="IPR019012">
    <property type="entry name" value="RNA_cap_Gua-N2-MeTrfase"/>
</dbReference>
<dbReference type="OMA" id="GVEHLIT"/>
<evidence type="ECO:0000313" key="8">
    <source>
        <dbReference type="EMBL" id="KAA8493846.1"/>
    </source>
</evidence>
<comment type="catalytic activity">
    <reaction evidence="5">
        <text>a 5'-end (N(2),N(7)-dimethyl 5'-triphosphoguanosine)-ribonucleoside in snRNA + S-adenosyl-L-methionine = a 5'-end (N(2),N(2),N(7)-trimethyl 5'-triphosphoguanosine)-ribonucleoside in snRNA + S-adenosyl-L-homocysteine + H(+)</text>
        <dbReference type="Rhea" id="RHEA:78479"/>
        <dbReference type="Rhea" id="RHEA-COMP:19087"/>
        <dbReference type="Rhea" id="RHEA-COMP:19089"/>
        <dbReference type="ChEBI" id="CHEBI:15378"/>
        <dbReference type="ChEBI" id="CHEBI:57856"/>
        <dbReference type="ChEBI" id="CHEBI:59789"/>
        <dbReference type="ChEBI" id="CHEBI:167623"/>
        <dbReference type="ChEBI" id="CHEBI:172880"/>
    </reaction>
    <physiologicalReaction direction="left-to-right" evidence="5">
        <dbReference type="Rhea" id="RHEA:78480"/>
    </physiologicalReaction>
</comment>
<dbReference type="InterPro" id="IPR029063">
    <property type="entry name" value="SAM-dependent_MTases_sf"/>
</dbReference>
<evidence type="ECO:0000256" key="4">
    <source>
        <dbReference type="ARBA" id="ARBA00048740"/>
    </source>
</evidence>
<proteinExistence type="inferred from homology"/>
<dbReference type="EMBL" id="VRMN01000006">
    <property type="protein sequence ID" value="KAA8493846.1"/>
    <property type="molecule type" value="Genomic_DNA"/>
</dbReference>
<evidence type="ECO:0000313" key="9">
    <source>
        <dbReference type="Proteomes" id="UP000324585"/>
    </source>
</evidence>
<dbReference type="PANTHER" id="PTHR14741">
    <property type="entry name" value="S-ADENOSYLMETHIONINE-DEPENDENT METHYLTRANSFERASE RELATED"/>
    <property type="match status" value="1"/>
</dbReference>
<evidence type="ECO:0000256" key="3">
    <source>
        <dbReference type="ARBA" id="ARBA00047418"/>
    </source>
</evidence>
<dbReference type="GO" id="GO:0005634">
    <property type="term" value="C:nucleus"/>
    <property type="evidence" value="ECO:0007669"/>
    <property type="project" value="TreeGrafter"/>
</dbReference>
<protein>
    <recommendedName>
        <fullName evidence="1">Trimethylguanosine synthase</fullName>
    </recommendedName>
    <alternativeName>
        <fullName evidence="7">Cap-specific guanine-N(2) methyltransferase</fullName>
    </alternativeName>
</protein>
<accession>A0A5J4YRC5</accession>
<comment type="catalytic activity">
    <reaction evidence="3">
        <text>a 5'-end (N(2),N(7)-dimethyl 5'-triphosphoguanosine)-ribonucleoside in snoRNA + S-adenosyl-L-methionine = a 5'-end (N(2),N(2),N(7)-trimethyl 5'-triphosphoguanosine)-ribonucleoside in snoRNA + S-adenosyl-L-homocysteine + H(+)</text>
        <dbReference type="Rhea" id="RHEA:78507"/>
        <dbReference type="Rhea" id="RHEA-COMP:19088"/>
        <dbReference type="Rhea" id="RHEA-COMP:19090"/>
        <dbReference type="ChEBI" id="CHEBI:15378"/>
        <dbReference type="ChEBI" id="CHEBI:57856"/>
        <dbReference type="ChEBI" id="CHEBI:59789"/>
        <dbReference type="ChEBI" id="CHEBI:167623"/>
        <dbReference type="ChEBI" id="CHEBI:172880"/>
    </reaction>
    <physiologicalReaction direction="left-to-right" evidence="3">
        <dbReference type="Rhea" id="RHEA:78508"/>
    </physiologicalReaction>
</comment>
<sequence>MESAGAGAGAGGSGVQHQIPQAVSKYYHQRYRLFHRYDQGVLMDEELWFSVTPEKIAVHIAERLRGCMTVVDAFCGAGGNAIQFALAGAYVFTVDIDPIKVLCAHHNATVYGVADKIEFMVGDSFALVPRLRGLVDAIFCSSPWGGPSYTSTAVSSLADTGIGDVIRMCVRTAPRIAVLLPRNIDLAEMQRLLADEAYIAYQNGYTLYAELEMNYLGHQRVPKTLTLYIFLDRY</sequence>
<gene>
    <name evidence="8" type="ORF">FVE85_4983</name>
</gene>
<evidence type="ECO:0000256" key="1">
    <source>
        <dbReference type="ARBA" id="ARBA00018517"/>
    </source>
</evidence>
<evidence type="ECO:0000256" key="2">
    <source>
        <dbReference type="ARBA" id="ARBA00025783"/>
    </source>
</evidence>
<keyword evidence="9" id="KW-1185">Reference proteome</keyword>
<dbReference type="SUPFAM" id="SSF53335">
    <property type="entry name" value="S-adenosyl-L-methionine-dependent methyltransferases"/>
    <property type="match status" value="1"/>
</dbReference>
<dbReference type="OrthoDB" id="194443at2759"/>
<reference evidence="9" key="1">
    <citation type="journal article" date="2019" name="Nat. Commun.">
        <title>Expansion of phycobilisome linker gene families in mesophilic red algae.</title>
        <authorList>
            <person name="Lee J."/>
            <person name="Kim D."/>
            <person name="Bhattacharya D."/>
            <person name="Yoon H.S."/>
        </authorList>
    </citation>
    <scope>NUCLEOTIDE SEQUENCE [LARGE SCALE GENOMIC DNA]</scope>
    <source>
        <strain evidence="9">CCMP 1328</strain>
    </source>
</reference>
<dbReference type="AlphaFoldDB" id="A0A5J4YRC5"/>
<dbReference type="Gene3D" id="3.40.50.150">
    <property type="entry name" value="Vaccinia Virus protein VP39"/>
    <property type="match status" value="1"/>
</dbReference>
<dbReference type="Proteomes" id="UP000324585">
    <property type="component" value="Unassembled WGS sequence"/>
</dbReference>
<comment type="catalytic activity">
    <reaction evidence="4">
        <text>a 5'-end (N(7)-methyl 5'-triphosphoguanosine)-ribonucleoside in snoRNA + S-adenosyl-L-methionine = a 5'-end (N(2),N(7)-dimethyl 5'-triphosphoguanosine)-ribonucleoside in snoRNA + S-adenosyl-L-homocysteine + H(+)</text>
        <dbReference type="Rhea" id="RHEA:78475"/>
        <dbReference type="Rhea" id="RHEA-COMP:19086"/>
        <dbReference type="Rhea" id="RHEA-COMP:19088"/>
        <dbReference type="ChEBI" id="CHEBI:15378"/>
        <dbReference type="ChEBI" id="CHEBI:57856"/>
        <dbReference type="ChEBI" id="CHEBI:59789"/>
        <dbReference type="ChEBI" id="CHEBI:156461"/>
        <dbReference type="ChEBI" id="CHEBI:172880"/>
    </reaction>
    <physiologicalReaction direction="left-to-right" evidence="4">
        <dbReference type="Rhea" id="RHEA:78476"/>
    </physiologicalReaction>
</comment>
<comment type="similarity">
    <text evidence="2">Belongs to the methyltransferase superfamily. Trimethylguanosine synthase family.</text>
</comment>
<dbReference type="Pfam" id="PF09445">
    <property type="entry name" value="Methyltransf_15"/>
    <property type="match status" value="1"/>
</dbReference>
<comment type="caution">
    <text evidence="8">The sequence shown here is derived from an EMBL/GenBank/DDBJ whole genome shotgun (WGS) entry which is preliminary data.</text>
</comment>
<evidence type="ECO:0000256" key="5">
    <source>
        <dbReference type="ARBA" id="ARBA00048763"/>
    </source>
</evidence>
<name>A0A5J4YRC5_PORPP</name>